<reference evidence="2" key="1">
    <citation type="submission" date="2023-06" db="EMBL/GenBank/DDBJ databases">
        <title>Genome-scale phylogeny and comparative genomics of the fungal order Sordariales.</title>
        <authorList>
            <consortium name="Lawrence Berkeley National Laboratory"/>
            <person name="Hensen N."/>
            <person name="Bonometti L."/>
            <person name="Westerberg I."/>
            <person name="Brannstrom I.O."/>
            <person name="Guillou S."/>
            <person name="Cros-Aarteil S."/>
            <person name="Calhoun S."/>
            <person name="Haridas S."/>
            <person name="Kuo A."/>
            <person name="Mondo S."/>
            <person name="Pangilinan J."/>
            <person name="Riley R."/>
            <person name="LaButti K."/>
            <person name="Andreopoulos B."/>
            <person name="Lipzen A."/>
            <person name="Chen C."/>
            <person name="Yanf M."/>
            <person name="Daum C."/>
            <person name="Ng V."/>
            <person name="Clum A."/>
            <person name="Steindorff A."/>
            <person name="Ohm R."/>
            <person name="Martin F."/>
            <person name="Silar P."/>
            <person name="Natvig D."/>
            <person name="Lalanne C."/>
            <person name="Gautier V."/>
            <person name="Ament-velasquez S.L."/>
            <person name="Kruys A."/>
            <person name="Hutchinson M.I."/>
            <person name="Powell A.J."/>
            <person name="Barry K."/>
            <person name="Miller A.N."/>
            <person name="Grigoriev I.V."/>
            <person name="Debuchy R."/>
            <person name="Gladieux P."/>
            <person name="Thoren M.H."/>
            <person name="Johannesson H."/>
        </authorList>
    </citation>
    <scope>NUCLEOTIDE SEQUENCE</scope>
    <source>
        <strain evidence="2">SMH3391-2</strain>
    </source>
</reference>
<protein>
    <submittedName>
        <fullName evidence="2">Uncharacterized protein</fullName>
    </submittedName>
</protein>
<evidence type="ECO:0000313" key="3">
    <source>
        <dbReference type="Proteomes" id="UP001174934"/>
    </source>
</evidence>
<dbReference type="AlphaFoldDB" id="A0AA39XJR4"/>
<keyword evidence="1" id="KW-0732">Signal</keyword>
<evidence type="ECO:0000256" key="1">
    <source>
        <dbReference type="SAM" id="SignalP"/>
    </source>
</evidence>
<gene>
    <name evidence="2" type="ORF">B0T17DRAFT_515902</name>
</gene>
<dbReference type="EMBL" id="JAULSR010000001">
    <property type="protein sequence ID" value="KAK0635313.1"/>
    <property type="molecule type" value="Genomic_DNA"/>
</dbReference>
<sequence>MAVDCCCFVSLTLGIISTVGQGDHLCDEPVSPPLCGGNGSSESLNDPRFDQYEAEPCFFTRYIQTTHHHDSSCLMSCSTIHTPSQLLPCIHTQDDANGENTSTSVQPYPLNIYMIGLFTL</sequence>
<feature type="chain" id="PRO_5041347650" evidence="1">
    <location>
        <begin position="23"/>
        <end position="120"/>
    </location>
</feature>
<accession>A0AA39XJR4</accession>
<organism evidence="2 3">
    <name type="scientific">Bombardia bombarda</name>
    <dbReference type="NCBI Taxonomy" id="252184"/>
    <lineage>
        <taxon>Eukaryota</taxon>
        <taxon>Fungi</taxon>
        <taxon>Dikarya</taxon>
        <taxon>Ascomycota</taxon>
        <taxon>Pezizomycotina</taxon>
        <taxon>Sordariomycetes</taxon>
        <taxon>Sordariomycetidae</taxon>
        <taxon>Sordariales</taxon>
        <taxon>Lasiosphaeriaceae</taxon>
        <taxon>Bombardia</taxon>
    </lineage>
</organism>
<comment type="caution">
    <text evidence="2">The sequence shown here is derived from an EMBL/GenBank/DDBJ whole genome shotgun (WGS) entry which is preliminary data.</text>
</comment>
<proteinExistence type="predicted"/>
<name>A0AA39XJR4_9PEZI</name>
<feature type="signal peptide" evidence="1">
    <location>
        <begin position="1"/>
        <end position="22"/>
    </location>
</feature>
<keyword evidence="3" id="KW-1185">Reference proteome</keyword>
<dbReference type="Proteomes" id="UP001174934">
    <property type="component" value="Unassembled WGS sequence"/>
</dbReference>
<evidence type="ECO:0000313" key="2">
    <source>
        <dbReference type="EMBL" id="KAK0635313.1"/>
    </source>
</evidence>